<feature type="signal peptide" evidence="1">
    <location>
        <begin position="1"/>
        <end position="24"/>
    </location>
</feature>
<dbReference type="Gene3D" id="3.40.50.1820">
    <property type="entry name" value="alpha/beta hydrolase"/>
    <property type="match status" value="1"/>
</dbReference>
<organism evidence="2 3">
    <name type="scientific">Microbulbifer rhizosphaerae</name>
    <dbReference type="NCBI Taxonomy" id="1562603"/>
    <lineage>
        <taxon>Bacteria</taxon>
        <taxon>Pseudomonadati</taxon>
        <taxon>Pseudomonadota</taxon>
        <taxon>Gammaproteobacteria</taxon>
        <taxon>Cellvibrionales</taxon>
        <taxon>Microbulbiferaceae</taxon>
        <taxon>Microbulbifer</taxon>
    </lineage>
</organism>
<sequence length="288" mass="31920">MQIRTTSLLVSLVLMLAIPAASQAATGIALVHGTGHQSDAYNDYWTYEMVESIRQGLPSGGNLLIVNCNFEEYMWDDAAAGCLATQLYDFITSMNIDDLVVTTHSNGGNVMRWILSNPTWDSRYPTIIENTRWVNGIAASSAGTPLADAVMAGNVFESSVGWLLGYQNDAVRMQQTSWMDYYNENWLLGTSGRPSLPVGFWNIVGTDVETAVWDSDSYCGGYTENLGLEVTQEWLSSCSDGFINCSSQNAAGNLWFYDHDKTRDGEPLSHNQSRRKCFNLDVILRNDI</sequence>
<evidence type="ECO:0000256" key="1">
    <source>
        <dbReference type="SAM" id="SignalP"/>
    </source>
</evidence>
<keyword evidence="3" id="KW-1185">Reference proteome</keyword>
<evidence type="ECO:0000313" key="3">
    <source>
        <dbReference type="Proteomes" id="UP000535937"/>
    </source>
</evidence>
<proteinExistence type="predicted"/>
<comment type="caution">
    <text evidence="2">The sequence shown here is derived from an EMBL/GenBank/DDBJ whole genome shotgun (WGS) entry which is preliminary data.</text>
</comment>
<dbReference type="RefSeq" id="WP_183455917.1">
    <property type="nucleotide sequence ID" value="NZ_JACHWZ010000001.1"/>
</dbReference>
<name>A0A7W4W860_9GAMM</name>
<protein>
    <submittedName>
        <fullName evidence="2">Uncharacterized protein</fullName>
    </submittedName>
</protein>
<reference evidence="2 3" key="1">
    <citation type="submission" date="2020-08" db="EMBL/GenBank/DDBJ databases">
        <title>Genomic Encyclopedia of Type Strains, Phase III (KMG-III): the genomes of soil and plant-associated and newly described type strains.</title>
        <authorList>
            <person name="Whitman W."/>
        </authorList>
    </citation>
    <scope>NUCLEOTIDE SEQUENCE [LARGE SCALE GENOMIC DNA]</scope>
    <source>
        <strain evidence="2 3">CECT 8799</strain>
    </source>
</reference>
<dbReference type="EMBL" id="JACHWZ010000001">
    <property type="protein sequence ID" value="MBB3059490.1"/>
    <property type="molecule type" value="Genomic_DNA"/>
</dbReference>
<dbReference type="AlphaFoldDB" id="A0A7W4W860"/>
<accession>A0A7W4W860</accession>
<dbReference type="InterPro" id="IPR029058">
    <property type="entry name" value="AB_hydrolase_fold"/>
</dbReference>
<feature type="chain" id="PRO_5030708184" evidence="1">
    <location>
        <begin position="25"/>
        <end position="288"/>
    </location>
</feature>
<evidence type="ECO:0000313" key="2">
    <source>
        <dbReference type="EMBL" id="MBB3059490.1"/>
    </source>
</evidence>
<dbReference type="Proteomes" id="UP000535937">
    <property type="component" value="Unassembled WGS sequence"/>
</dbReference>
<dbReference type="SUPFAM" id="SSF53474">
    <property type="entry name" value="alpha/beta-Hydrolases"/>
    <property type="match status" value="1"/>
</dbReference>
<gene>
    <name evidence="2" type="ORF">FHS09_000291</name>
</gene>
<keyword evidence="1" id="KW-0732">Signal</keyword>